<feature type="signal peptide" evidence="1">
    <location>
        <begin position="1"/>
        <end position="20"/>
    </location>
</feature>
<dbReference type="PROSITE" id="PS51257">
    <property type="entry name" value="PROKAR_LIPOPROTEIN"/>
    <property type="match status" value="1"/>
</dbReference>
<dbReference type="RefSeq" id="WP_283424693.1">
    <property type="nucleotide sequence ID" value="NZ_FXTY01000001.1"/>
</dbReference>
<protein>
    <submittedName>
        <fullName evidence="2">Glycine zipper 2TM domain-containing protein</fullName>
    </submittedName>
</protein>
<dbReference type="Proteomes" id="UP001157961">
    <property type="component" value="Unassembled WGS sequence"/>
</dbReference>
<comment type="caution">
    <text evidence="2">The sequence shown here is derived from an EMBL/GenBank/DDBJ whole genome shotgun (WGS) entry which is preliminary data.</text>
</comment>
<keyword evidence="3" id="KW-1185">Reference proteome</keyword>
<name>A0ABY1NFI2_9RHOB</name>
<reference evidence="2 3" key="1">
    <citation type="submission" date="2017-05" db="EMBL/GenBank/DDBJ databases">
        <authorList>
            <person name="Varghese N."/>
            <person name="Submissions S."/>
        </authorList>
    </citation>
    <scope>NUCLEOTIDE SEQUENCE [LARGE SCALE GENOMIC DNA]</scope>
    <source>
        <strain evidence="2 3">DSM 29734</strain>
    </source>
</reference>
<dbReference type="EMBL" id="FXTY01000001">
    <property type="protein sequence ID" value="SMP08239.1"/>
    <property type="molecule type" value="Genomic_DNA"/>
</dbReference>
<accession>A0ABY1NFI2</accession>
<feature type="chain" id="PRO_5047114247" evidence="1">
    <location>
        <begin position="21"/>
        <end position="75"/>
    </location>
</feature>
<evidence type="ECO:0000256" key="1">
    <source>
        <dbReference type="SAM" id="SignalP"/>
    </source>
</evidence>
<proteinExistence type="predicted"/>
<gene>
    <name evidence="2" type="ORF">SAMN06265373_101860</name>
</gene>
<evidence type="ECO:0000313" key="2">
    <source>
        <dbReference type="EMBL" id="SMP08239.1"/>
    </source>
</evidence>
<evidence type="ECO:0000313" key="3">
    <source>
        <dbReference type="Proteomes" id="UP001157961"/>
    </source>
</evidence>
<organism evidence="2 3">
    <name type="scientific">Shimia sagamensis</name>
    <dbReference type="NCBI Taxonomy" id="1566352"/>
    <lineage>
        <taxon>Bacteria</taxon>
        <taxon>Pseudomonadati</taxon>
        <taxon>Pseudomonadota</taxon>
        <taxon>Alphaproteobacteria</taxon>
        <taxon>Rhodobacterales</taxon>
        <taxon>Roseobacteraceae</taxon>
    </lineage>
</organism>
<keyword evidence="1" id="KW-0732">Signal</keyword>
<sequence>MKLILIPAMVGSLAVLSACAGGVTEKDVGCAGATVVGAVVGGALGNQLGGGTGKDILTAGGAVAGGAVANNAAGC</sequence>